<reference evidence="7 8" key="1">
    <citation type="submission" date="2024-03" db="EMBL/GenBank/DDBJ databases">
        <title>The Acrasis kona genome and developmental transcriptomes reveal deep origins of eukaryotic multicellular pathways.</title>
        <authorList>
            <person name="Sheikh S."/>
            <person name="Fu C.-J."/>
            <person name="Brown M.W."/>
            <person name="Baldauf S.L."/>
        </authorList>
    </citation>
    <scope>NUCLEOTIDE SEQUENCE [LARGE SCALE GENOMIC DNA]</scope>
    <source>
        <strain evidence="7 8">ATCC MYA-3509</strain>
    </source>
</reference>
<comment type="caution">
    <text evidence="7">The sequence shown here is derived from an EMBL/GenBank/DDBJ whole genome shotgun (WGS) entry which is preliminary data.</text>
</comment>
<keyword evidence="3" id="KW-0862">Zinc</keyword>
<dbReference type="SMART" id="SM00184">
    <property type="entry name" value="RING"/>
    <property type="match status" value="1"/>
</dbReference>
<organism evidence="7 8">
    <name type="scientific">Acrasis kona</name>
    <dbReference type="NCBI Taxonomy" id="1008807"/>
    <lineage>
        <taxon>Eukaryota</taxon>
        <taxon>Discoba</taxon>
        <taxon>Heterolobosea</taxon>
        <taxon>Tetramitia</taxon>
        <taxon>Eutetramitia</taxon>
        <taxon>Acrasidae</taxon>
        <taxon>Acrasis</taxon>
    </lineage>
</organism>
<name>A0AAW2YU82_9EUKA</name>
<protein>
    <recommendedName>
        <fullName evidence="6">RING-type domain-containing protein</fullName>
    </recommendedName>
</protein>
<dbReference type="GO" id="GO:0008270">
    <property type="term" value="F:zinc ion binding"/>
    <property type="evidence" value="ECO:0007669"/>
    <property type="project" value="UniProtKB-KW"/>
</dbReference>
<dbReference type="SUPFAM" id="SSF57850">
    <property type="entry name" value="RING/U-box"/>
    <property type="match status" value="1"/>
</dbReference>
<proteinExistence type="predicted"/>
<keyword evidence="2 4" id="KW-0863">Zinc-finger</keyword>
<evidence type="ECO:0000256" key="3">
    <source>
        <dbReference type="ARBA" id="ARBA00022833"/>
    </source>
</evidence>
<evidence type="ECO:0000256" key="1">
    <source>
        <dbReference type="ARBA" id="ARBA00022723"/>
    </source>
</evidence>
<dbReference type="Pfam" id="PF13923">
    <property type="entry name" value="zf-C3HC4_2"/>
    <property type="match status" value="1"/>
</dbReference>
<dbReference type="EMBL" id="JAOPGA020000710">
    <property type="protein sequence ID" value="KAL0480993.1"/>
    <property type="molecule type" value="Genomic_DNA"/>
</dbReference>
<keyword evidence="8" id="KW-1185">Reference proteome</keyword>
<evidence type="ECO:0000259" key="6">
    <source>
        <dbReference type="PROSITE" id="PS50089"/>
    </source>
</evidence>
<keyword evidence="1" id="KW-0479">Metal-binding</keyword>
<evidence type="ECO:0000256" key="5">
    <source>
        <dbReference type="SAM" id="MobiDB-lite"/>
    </source>
</evidence>
<evidence type="ECO:0000313" key="7">
    <source>
        <dbReference type="EMBL" id="KAL0480993.1"/>
    </source>
</evidence>
<dbReference type="PROSITE" id="PS50089">
    <property type="entry name" value="ZF_RING_2"/>
    <property type="match status" value="1"/>
</dbReference>
<evidence type="ECO:0000313" key="8">
    <source>
        <dbReference type="Proteomes" id="UP001431209"/>
    </source>
</evidence>
<feature type="region of interest" description="Disordered" evidence="5">
    <location>
        <begin position="1"/>
        <end position="26"/>
    </location>
</feature>
<feature type="compositionally biased region" description="Acidic residues" evidence="5">
    <location>
        <begin position="13"/>
        <end position="24"/>
    </location>
</feature>
<dbReference type="Gene3D" id="3.30.40.10">
    <property type="entry name" value="Zinc/RING finger domain, C3HC4 (zinc finger)"/>
    <property type="match status" value="1"/>
</dbReference>
<dbReference type="InterPro" id="IPR013083">
    <property type="entry name" value="Znf_RING/FYVE/PHD"/>
</dbReference>
<gene>
    <name evidence="7" type="ORF">AKO1_013646</name>
</gene>
<accession>A0AAW2YU82</accession>
<sequence length="275" mass="31690">MNREGNKRKLEEMFSENVDEGNDEQSEKRIRLLSVDAPPALNSPLLPSADMAVLFGKHPDCSSCSNDPLPEVQTNVLSTSEVIDELECIICRETFLKPYTLQCSHTFCKKCINTWMKVRKSCPTCRKLLTRQPVYNMTLDKILRLVLKKMKFQEQEDMDRRRLELEKEEADALQRFITTVKSAKERGVVFLNISNPWNDNERLLFKTGVERYEGTARKLYCELTNFSLDFIKNATTEQLEVGCKNLGFLIPKVIGSNPTTDFNLIRMILTDFLST</sequence>
<evidence type="ECO:0000256" key="2">
    <source>
        <dbReference type="ARBA" id="ARBA00022771"/>
    </source>
</evidence>
<dbReference type="Proteomes" id="UP001431209">
    <property type="component" value="Unassembled WGS sequence"/>
</dbReference>
<dbReference type="InterPro" id="IPR001841">
    <property type="entry name" value="Znf_RING"/>
</dbReference>
<feature type="compositionally biased region" description="Basic and acidic residues" evidence="5">
    <location>
        <begin position="1"/>
        <end position="12"/>
    </location>
</feature>
<dbReference type="PANTHER" id="PTHR23327">
    <property type="entry name" value="RING FINGER PROTEIN 127"/>
    <property type="match status" value="1"/>
</dbReference>
<dbReference type="AlphaFoldDB" id="A0AAW2YU82"/>
<evidence type="ECO:0000256" key="4">
    <source>
        <dbReference type="PROSITE-ProRule" id="PRU00175"/>
    </source>
</evidence>
<feature type="domain" description="RING-type" evidence="6">
    <location>
        <begin position="88"/>
        <end position="126"/>
    </location>
</feature>
<dbReference type="PROSITE" id="PS00518">
    <property type="entry name" value="ZF_RING_1"/>
    <property type="match status" value="1"/>
</dbReference>
<dbReference type="InterPro" id="IPR017907">
    <property type="entry name" value="Znf_RING_CS"/>
</dbReference>